<dbReference type="InterPro" id="IPR043519">
    <property type="entry name" value="NT_sf"/>
</dbReference>
<protein>
    <recommendedName>
        <fullName evidence="1">Polymerase beta nucleotidyltransferase domain-containing protein</fullName>
    </recommendedName>
</protein>
<evidence type="ECO:0000313" key="2">
    <source>
        <dbReference type="EMBL" id="OGL41019.1"/>
    </source>
</evidence>
<dbReference type="Pfam" id="PF18765">
    <property type="entry name" value="Polbeta"/>
    <property type="match status" value="1"/>
</dbReference>
<accession>A0A1F7RHK6</accession>
<dbReference type="CDD" id="cd05403">
    <property type="entry name" value="NT_KNTase_like"/>
    <property type="match status" value="1"/>
</dbReference>
<dbReference type="AlphaFoldDB" id="A0A1F7RHK6"/>
<organism evidence="2 3">
    <name type="scientific">Candidatus Schekmanbacteria bacterium GWA2_38_11</name>
    <dbReference type="NCBI Taxonomy" id="1817876"/>
    <lineage>
        <taxon>Bacteria</taxon>
        <taxon>Candidatus Schekmaniibacteriota</taxon>
    </lineage>
</organism>
<feature type="domain" description="Polymerase beta nucleotidyltransferase" evidence="1">
    <location>
        <begin position="13"/>
        <end position="68"/>
    </location>
</feature>
<dbReference type="EMBL" id="MGDB01000081">
    <property type="protein sequence ID" value="OGL41019.1"/>
    <property type="molecule type" value="Genomic_DNA"/>
</dbReference>
<evidence type="ECO:0000259" key="1">
    <source>
        <dbReference type="Pfam" id="PF18765"/>
    </source>
</evidence>
<name>A0A1F7RHK6_9BACT</name>
<proteinExistence type="predicted"/>
<dbReference type="Proteomes" id="UP000178526">
    <property type="component" value="Unassembled WGS sequence"/>
</dbReference>
<reference evidence="2 3" key="1">
    <citation type="journal article" date="2016" name="Nat. Commun.">
        <title>Thousands of microbial genomes shed light on interconnected biogeochemical processes in an aquifer system.</title>
        <authorList>
            <person name="Anantharaman K."/>
            <person name="Brown C.T."/>
            <person name="Hug L.A."/>
            <person name="Sharon I."/>
            <person name="Castelle C.J."/>
            <person name="Probst A.J."/>
            <person name="Thomas B.C."/>
            <person name="Singh A."/>
            <person name="Wilkins M.J."/>
            <person name="Karaoz U."/>
            <person name="Brodie E.L."/>
            <person name="Williams K.H."/>
            <person name="Hubbard S.S."/>
            <person name="Banfield J.F."/>
        </authorList>
    </citation>
    <scope>NUCLEOTIDE SEQUENCE [LARGE SCALE GENOMIC DNA]</scope>
</reference>
<dbReference type="Gene3D" id="3.30.460.10">
    <property type="entry name" value="Beta Polymerase, domain 2"/>
    <property type="match status" value="1"/>
</dbReference>
<sequence length="106" mass="12117">MLLTCFILVSWTEEKVDFAILYGSQAKGKATPENDIDIAIFSRKFRGKSHYNAQVILQKYLWEIKVDIQPVGYPMEEYSTKDNLSFVGGVIKKEGILICKKNNILL</sequence>
<comment type="caution">
    <text evidence="2">The sequence shown here is derived from an EMBL/GenBank/DDBJ whole genome shotgun (WGS) entry which is preliminary data.</text>
</comment>
<evidence type="ECO:0000313" key="3">
    <source>
        <dbReference type="Proteomes" id="UP000178526"/>
    </source>
</evidence>
<dbReference type="InterPro" id="IPR041633">
    <property type="entry name" value="Polbeta"/>
</dbReference>
<dbReference type="SUPFAM" id="SSF81301">
    <property type="entry name" value="Nucleotidyltransferase"/>
    <property type="match status" value="1"/>
</dbReference>
<gene>
    <name evidence="2" type="ORF">A2042_00180</name>
</gene>